<dbReference type="RefSeq" id="WP_157079502.1">
    <property type="nucleotide sequence ID" value="NZ_JAADZU010000007.1"/>
</dbReference>
<feature type="compositionally biased region" description="Pro residues" evidence="1">
    <location>
        <begin position="178"/>
        <end position="207"/>
    </location>
</feature>
<reference evidence="3 4" key="1">
    <citation type="submission" date="2020-01" db="EMBL/GenBank/DDBJ databases">
        <title>Investigation of new actinobacteria for the biodesulphurisation of diesel fuel.</title>
        <authorList>
            <person name="Athi Narayanan S.M."/>
        </authorList>
    </citation>
    <scope>NUCLEOTIDE SEQUENCE [LARGE SCALE GENOMIC DNA]</scope>
    <source>
        <strain evidence="3 4">213E</strain>
    </source>
</reference>
<keyword evidence="2" id="KW-1133">Transmembrane helix</keyword>
<keyword evidence="4" id="KW-1185">Reference proteome</keyword>
<sequence>MAGVGKVLTWLGAALMLICVVVGVILAVNGFGKVADQTSQAFAINGSVTRHLDADTELTLYAPGTVSGPYSDPLPTCAVTGPGVERVSTMQSGSFTFDNTTVRSFAQYRITAAGDYVIDCGDGYAVGAPPLSLSGVFSGVGGVLLAVFGGGLGLLVTIVGIILWVVGRNRRNRDQTPPAAPPGYPPGYPPTGYPPTGQPPTGQPPAW</sequence>
<evidence type="ECO:0000256" key="2">
    <source>
        <dbReference type="SAM" id="Phobius"/>
    </source>
</evidence>
<proteinExistence type="predicted"/>
<accession>A0A7K3LKB3</accession>
<feature type="transmembrane region" description="Helical" evidence="2">
    <location>
        <begin position="140"/>
        <end position="166"/>
    </location>
</feature>
<comment type="caution">
    <text evidence="3">The sequence shown here is derived from an EMBL/GenBank/DDBJ whole genome shotgun (WGS) entry which is preliminary data.</text>
</comment>
<feature type="region of interest" description="Disordered" evidence="1">
    <location>
        <begin position="172"/>
        <end position="207"/>
    </location>
</feature>
<dbReference type="EMBL" id="JAADZU010000007">
    <property type="protein sequence ID" value="NDK88692.1"/>
    <property type="molecule type" value="Genomic_DNA"/>
</dbReference>
<dbReference type="AlphaFoldDB" id="A0A7K3LKB3"/>
<dbReference type="Proteomes" id="UP000466307">
    <property type="component" value="Unassembled WGS sequence"/>
</dbReference>
<evidence type="ECO:0000313" key="4">
    <source>
        <dbReference type="Proteomes" id="UP000466307"/>
    </source>
</evidence>
<evidence type="ECO:0000313" key="3">
    <source>
        <dbReference type="EMBL" id="NDK88692.1"/>
    </source>
</evidence>
<keyword evidence="2" id="KW-0472">Membrane</keyword>
<evidence type="ECO:0000256" key="1">
    <source>
        <dbReference type="SAM" id="MobiDB-lite"/>
    </source>
</evidence>
<keyword evidence="2" id="KW-0812">Transmembrane</keyword>
<organism evidence="3 4">
    <name type="scientific">Gordonia desulfuricans</name>
    <dbReference type="NCBI Taxonomy" id="89051"/>
    <lineage>
        <taxon>Bacteria</taxon>
        <taxon>Bacillati</taxon>
        <taxon>Actinomycetota</taxon>
        <taxon>Actinomycetes</taxon>
        <taxon>Mycobacteriales</taxon>
        <taxon>Gordoniaceae</taxon>
        <taxon>Gordonia</taxon>
    </lineage>
</organism>
<name>A0A7K3LKB3_9ACTN</name>
<feature type="transmembrane region" description="Helical" evidence="2">
    <location>
        <begin position="7"/>
        <end position="28"/>
    </location>
</feature>
<protein>
    <submittedName>
        <fullName evidence="3">Uncharacterized protein</fullName>
    </submittedName>
</protein>
<gene>
    <name evidence="3" type="ORF">GYA93_03700</name>
</gene>